<accession>A0A179FY09</accession>
<gene>
    <name evidence="2" type="ORF">VFPPC_02533</name>
</gene>
<dbReference type="EMBL" id="LSBJ02000002">
    <property type="protein sequence ID" value="OAQ69991.1"/>
    <property type="molecule type" value="Genomic_DNA"/>
</dbReference>
<feature type="region of interest" description="Disordered" evidence="1">
    <location>
        <begin position="256"/>
        <end position="289"/>
    </location>
</feature>
<name>A0A179FY09_METCM</name>
<dbReference type="Proteomes" id="UP000078397">
    <property type="component" value="Unassembled WGS sequence"/>
</dbReference>
<organism evidence="2 3">
    <name type="scientific">Pochonia chlamydosporia 170</name>
    <dbReference type="NCBI Taxonomy" id="1380566"/>
    <lineage>
        <taxon>Eukaryota</taxon>
        <taxon>Fungi</taxon>
        <taxon>Dikarya</taxon>
        <taxon>Ascomycota</taxon>
        <taxon>Pezizomycotina</taxon>
        <taxon>Sordariomycetes</taxon>
        <taxon>Hypocreomycetidae</taxon>
        <taxon>Hypocreales</taxon>
        <taxon>Clavicipitaceae</taxon>
        <taxon>Pochonia</taxon>
    </lineage>
</organism>
<dbReference type="GeneID" id="28846161"/>
<evidence type="ECO:0000256" key="1">
    <source>
        <dbReference type="SAM" id="MobiDB-lite"/>
    </source>
</evidence>
<dbReference type="GO" id="GO:0019825">
    <property type="term" value="F:oxygen binding"/>
    <property type="evidence" value="ECO:0007669"/>
    <property type="project" value="InterPro"/>
</dbReference>
<sequence>MRFGNVVLAAAAGSVVEAQRPKDQSICDYYTTALLKTNNATNQATLLTLLVNTVVIGNYTMPNHNAVPGILAPGEIDGKKVNLAPYFSGALASTNTGGKMGESVNFLDGGGAAPLKENKPANDMSSHQYFLLTHLYEFFGALLGCSMQGMTGFKAYSGRASMAEVHKFMDLGKPEMDYFVTQVGLAAASFGVAKDDITTVAEALNSIFNVACGPPTTVIKAQGPQLQSICIDQATCPKAPKDAMCDKYPTVMKPGNATGTMMPSGTATGTASGTNMPSGTSTNMPSGSTAPTAAAAAANGYSFAAAVAGVAAFLL</sequence>
<dbReference type="OrthoDB" id="2110578at2759"/>
<evidence type="ECO:0000313" key="3">
    <source>
        <dbReference type="Proteomes" id="UP000078397"/>
    </source>
</evidence>
<dbReference type="Gene3D" id="1.10.490.10">
    <property type="entry name" value="Globins"/>
    <property type="match status" value="1"/>
</dbReference>
<dbReference type="RefSeq" id="XP_018146528.1">
    <property type="nucleotide sequence ID" value="XM_018282167.1"/>
</dbReference>
<dbReference type="KEGG" id="pchm:VFPPC_02533"/>
<reference evidence="2 3" key="1">
    <citation type="journal article" date="2016" name="PLoS Pathog.">
        <title>Biosynthesis of antibiotic leucinostatins in bio-control fungus Purpureocillium lilacinum and their inhibition on phytophthora revealed by genome mining.</title>
        <authorList>
            <person name="Wang G."/>
            <person name="Liu Z."/>
            <person name="Lin R."/>
            <person name="Li E."/>
            <person name="Mao Z."/>
            <person name="Ling J."/>
            <person name="Yang Y."/>
            <person name="Yin W.B."/>
            <person name="Xie B."/>
        </authorList>
    </citation>
    <scope>NUCLEOTIDE SEQUENCE [LARGE SCALE GENOMIC DNA]</scope>
    <source>
        <strain evidence="2">170</strain>
    </source>
</reference>
<proteinExistence type="predicted"/>
<feature type="compositionally biased region" description="Polar residues" evidence="1">
    <location>
        <begin position="275"/>
        <end position="289"/>
    </location>
</feature>
<feature type="compositionally biased region" description="Low complexity" evidence="1">
    <location>
        <begin position="264"/>
        <end position="274"/>
    </location>
</feature>
<protein>
    <submittedName>
        <fullName evidence="2">Uncharacterized protein</fullName>
    </submittedName>
</protein>
<dbReference type="AlphaFoldDB" id="A0A179FY09"/>
<dbReference type="GO" id="GO:0020037">
    <property type="term" value="F:heme binding"/>
    <property type="evidence" value="ECO:0007669"/>
    <property type="project" value="InterPro"/>
</dbReference>
<keyword evidence="3" id="KW-1185">Reference proteome</keyword>
<comment type="caution">
    <text evidence="2">The sequence shown here is derived from an EMBL/GenBank/DDBJ whole genome shotgun (WGS) entry which is preliminary data.</text>
</comment>
<evidence type="ECO:0000313" key="2">
    <source>
        <dbReference type="EMBL" id="OAQ69991.1"/>
    </source>
</evidence>
<dbReference type="STRING" id="1380566.A0A179FY09"/>
<dbReference type="InterPro" id="IPR012292">
    <property type="entry name" value="Globin/Proto"/>
</dbReference>